<reference evidence="6 7" key="1">
    <citation type="submission" date="2017-09" db="EMBL/GenBank/DDBJ databases">
        <title>Genome sequencing of Besnoitia besnoiti strain Bb-Ger1.</title>
        <authorList>
            <person name="Schares G."/>
            <person name="Venepally P."/>
            <person name="Lorenzi H.A."/>
        </authorList>
    </citation>
    <scope>NUCLEOTIDE SEQUENCE [LARGE SCALE GENOMIC DNA]</scope>
    <source>
        <strain evidence="6 7">Bb-Ger1</strain>
    </source>
</reference>
<name>A0A2A9M3E8_BESBE</name>
<feature type="region of interest" description="Disordered" evidence="4">
    <location>
        <begin position="39"/>
        <end position="71"/>
    </location>
</feature>
<gene>
    <name evidence="6" type="ORF">BESB_018030</name>
</gene>
<dbReference type="EMBL" id="NWUJ01000011">
    <property type="protein sequence ID" value="PFH32485.1"/>
    <property type="molecule type" value="Genomic_DNA"/>
</dbReference>
<organism evidence="6 7">
    <name type="scientific">Besnoitia besnoiti</name>
    <name type="common">Apicomplexan protozoan</name>
    <dbReference type="NCBI Taxonomy" id="94643"/>
    <lineage>
        <taxon>Eukaryota</taxon>
        <taxon>Sar</taxon>
        <taxon>Alveolata</taxon>
        <taxon>Apicomplexa</taxon>
        <taxon>Conoidasida</taxon>
        <taxon>Coccidia</taxon>
        <taxon>Eucoccidiorida</taxon>
        <taxon>Eimeriorina</taxon>
        <taxon>Sarcocystidae</taxon>
        <taxon>Besnoitia</taxon>
    </lineage>
</organism>
<dbReference type="OrthoDB" id="331165at2759"/>
<dbReference type="Gene3D" id="3.40.250.10">
    <property type="entry name" value="Rhodanese-like domain"/>
    <property type="match status" value="2"/>
</dbReference>
<dbReference type="AlphaFoldDB" id="A0A2A9M3E8"/>
<dbReference type="SMART" id="SM00450">
    <property type="entry name" value="RHOD"/>
    <property type="match status" value="2"/>
</dbReference>
<dbReference type="GO" id="GO:0005739">
    <property type="term" value="C:mitochondrion"/>
    <property type="evidence" value="ECO:0007669"/>
    <property type="project" value="TreeGrafter"/>
</dbReference>
<dbReference type="PANTHER" id="PTHR11364">
    <property type="entry name" value="THIOSULFATE SULFERTANSFERASE"/>
    <property type="match status" value="1"/>
</dbReference>
<proteinExistence type="predicted"/>
<evidence type="ECO:0000313" key="7">
    <source>
        <dbReference type="Proteomes" id="UP000224006"/>
    </source>
</evidence>
<dbReference type="PANTHER" id="PTHR11364:SF27">
    <property type="entry name" value="SULFURTRANSFERASE"/>
    <property type="match status" value="1"/>
</dbReference>
<evidence type="ECO:0000256" key="3">
    <source>
        <dbReference type="RuleBase" id="RU000507"/>
    </source>
</evidence>
<dbReference type="InterPro" id="IPR045078">
    <property type="entry name" value="TST/MPST-like"/>
</dbReference>
<dbReference type="GeneID" id="40306864"/>
<keyword evidence="1 3" id="KW-0808">Transferase</keyword>
<dbReference type="Proteomes" id="UP000224006">
    <property type="component" value="Chromosome X"/>
</dbReference>
<keyword evidence="2" id="KW-0677">Repeat</keyword>
<dbReference type="KEGG" id="bbes:BESB_018030"/>
<protein>
    <recommendedName>
        <fullName evidence="3">Sulfurtransferase</fullName>
    </recommendedName>
</protein>
<dbReference type="PROSITE" id="PS00683">
    <property type="entry name" value="RHODANESE_2"/>
    <property type="match status" value="1"/>
</dbReference>
<sequence>MATHDYAPGFVSPVVTPAELAEVLLRFGSPTQKTQLAQAMRTRTAGKDAQNADVDGKCKEESVAEGEASLSRQPEATSRLNFLALGEETQGRRVFLFDASWTLLPIFGGRDSLREYREGARLPHAVFFDVEECSDIASPYPHMVPSAVLFARYLEAKTREYLARASTGGSSWDTSHASSTAAEKKEGAVVDIHSDVFVVYDGVGVFSAPRAYFMLKAFGCKHAFVLDGGIKRWRAEGFPVELGPLSADLSAAGNEDSWGSTSLGGNAPETAAARHEATVKRETEDQDVRPTLPASPVNEKANAMVASSVEACAQAVAAAARGDVDAANDASERATEAAFDAGSLRKEGLLKVALDSDRVVEYEDVVALVAGARGTVRTPEEGGVGVVFPLLVDARLAGRFNGVQPEPRPCTPSGHMPGAINLPFTDVLLSRQFYTSPKGRVLATHDQLSPFATAPTAEAFACHVLKSRVELIEALHPVLGKLGDDAYLPSRRDEPSNGEETRKQIQLIVTCGSGMTACIIYVALVQVGVDPRCVALYDGSWTEYAERRLLEERGRGICPSLSAEDAENWRRKILQARLAGEPAGAFHVVPGESISEAVA</sequence>
<dbReference type="STRING" id="94643.A0A2A9M3E8"/>
<dbReference type="InterPro" id="IPR001307">
    <property type="entry name" value="Thiosulphate_STrfase_CS"/>
</dbReference>
<dbReference type="VEuPathDB" id="ToxoDB:BESB_018030"/>
<comment type="caution">
    <text evidence="6">The sequence shown here is derived from an EMBL/GenBank/DDBJ whole genome shotgun (WGS) entry which is preliminary data.</text>
</comment>
<dbReference type="InterPro" id="IPR036873">
    <property type="entry name" value="Rhodanese-like_dom_sf"/>
</dbReference>
<dbReference type="CDD" id="cd01448">
    <property type="entry name" value="TST_Repeat_1"/>
    <property type="match status" value="1"/>
</dbReference>
<dbReference type="InterPro" id="IPR001763">
    <property type="entry name" value="Rhodanese-like_dom"/>
</dbReference>
<feature type="domain" description="Rhodanese" evidence="5">
    <location>
        <begin position="390"/>
        <end position="553"/>
    </location>
</feature>
<evidence type="ECO:0000259" key="5">
    <source>
        <dbReference type="PROSITE" id="PS50206"/>
    </source>
</evidence>
<accession>A0A2A9M3E8</accession>
<dbReference type="RefSeq" id="XP_029216494.1">
    <property type="nucleotide sequence ID" value="XM_029360518.1"/>
</dbReference>
<keyword evidence="7" id="KW-1185">Reference proteome</keyword>
<evidence type="ECO:0000256" key="1">
    <source>
        <dbReference type="ARBA" id="ARBA00022679"/>
    </source>
</evidence>
<dbReference type="SUPFAM" id="SSF52821">
    <property type="entry name" value="Rhodanese/Cell cycle control phosphatase"/>
    <property type="match status" value="2"/>
</dbReference>
<evidence type="ECO:0000256" key="4">
    <source>
        <dbReference type="SAM" id="MobiDB-lite"/>
    </source>
</evidence>
<evidence type="ECO:0000313" key="6">
    <source>
        <dbReference type="EMBL" id="PFH32485.1"/>
    </source>
</evidence>
<evidence type="ECO:0000256" key="2">
    <source>
        <dbReference type="ARBA" id="ARBA00022737"/>
    </source>
</evidence>
<feature type="domain" description="Rhodanese" evidence="5">
    <location>
        <begin position="90"/>
        <end position="242"/>
    </location>
</feature>
<dbReference type="GO" id="GO:0004792">
    <property type="term" value="F:thiosulfate-cyanide sulfurtransferase activity"/>
    <property type="evidence" value="ECO:0007669"/>
    <property type="project" value="InterPro"/>
</dbReference>
<dbReference type="PROSITE" id="PS50206">
    <property type="entry name" value="RHODANESE_3"/>
    <property type="match status" value="2"/>
</dbReference>